<evidence type="ECO:0000313" key="1">
    <source>
        <dbReference type="EMBL" id="KAK1750402.1"/>
    </source>
</evidence>
<feature type="non-terminal residue" evidence="1">
    <location>
        <position position="145"/>
    </location>
</feature>
<gene>
    <name evidence="1" type="ORF">QBC47DRAFT_394006</name>
</gene>
<sequence length="145" mass="15505">MAGVWPHTSIKLWDTCSSTSPESLAASPSHYPGAMAFSPDGKQLYLALIDDEGRIAIQDVLSNTPLHALSGPPGGEPSITFSPNGQKLLQLSNGGMSIWDVVSGTEVHTIRSPVDYWHLAFSPDSKWLVKVGETLPEPPGATRIL</sequence>
<protein>
    <submittedName>
        <fullName evidence="1">Uncharacterized protein</fullName>
    </submittedName>
</protein>
<dbReference type="Gene3D" id="2.130.10.10">
    <property type="entry name" value="YVTN repeat-like/Quinoprotein amine dehydrogenase"/>
    <property type="match status" value="1"/>
</dbReference>
<name>A0AAJ0F1V9_9PEZI</name>
<accession>A0AAJ0F1V9</accession>
<reference evidence="1" key="1">
    <citation type="submission" date="2023-06" db="EMBL/GenBank/DDBJ databases">
        <title>Genome-scale phylogeny and comparative genomics of the fungal order Sordariales.</title>
        <authorList>
            <consortium name="Lawrence Berkeley National Laboratory"/>
            <person name="Hensen N."/>
            <person name="Bonometti L."/>
            <person name="Westerberg I."/>
            <person name="Brannstrom I.O."/>
            <person name="Guillou S."/>
            <person name="Cros-Aarteil S."/>
            <person name="Calhoun S."/>
            <person name="Haridas S."/>
            <person name="Kuo A."/>
            <person name="Mondo S."/>
            <person name="Pangilinan J."/>
            <person name="Riley R."/>
            <person name="Labutti K."/>
            <person name="Andreopoulos B."/>
            <person name="Lipzen A."/>
            <person name="Chen C."/>
            <person name="Yanf M."/>
            <person name="Daum C."/>
            <person name="Ng V."/>
            <person name="Clum A."/>
            <person name="Steindorff A."/>
            <person name="Ohm R."/>
            <person name="Martin F."/>
            <person name="Silar P."/>
            <person name="Natvig D."/>
            <person name="Lalanne C."/>
            <person name="Gautier V."/>
            <person name="Ament-Velasquez S.L."/>
            <person name="Kruys A."/>
            <person name="Hutchinson M.I."/>
            <person name="Powell A.J."/>
            <person name="Barry K."/>
            <person name="Miller A.N."/>
            <person name="Grigoriev I.V."/>
            <person name="Debuchy R."/>
            <person name="Gladieux P."/>
            <person name="Thoren M.H."/>
            <person name="Johannesson H."/>
        </authorList>
    </citation>
    <scope>NUCLEOTIDE SEQUENCE</scope>
    <source>
        <strain evidence="1">PSN4</strain>
    </source>
</reference>
<dbReference type="Proteomes" id="UP001239445">
    <property type="component" value="Unassembled WGS sequence"/>
</dbReference>
<evidence type="ECO:0000313" key="2">
    <source>
        <dbReference type="Proteomes" id="UP001239445"/>
    </source>
</evidence>
<dbReference type="AlphaFoldDB" id="A0AAJ0F1V9"/>
<dbReference type="InterPro" id="IPR015943">
    <property type="entry name" value="WD40/YVTN_repeat-like_dom_sf"/>
</dbReference>
<organism evidence="1 2">
    <name type="scientific">Echria macrotheca</name>
    <dbReference type="NCBI Taxonomy" id="438768"/>
    <lineage>
        <taxon>Eukaryota</taxon>
        <taxon>Fungi</taxon>
        <taxon>Dikarya</taxon>
        <taxon>Ascomycota</taxon>
        <taxon>Pezizomycotina</taxon>
        <taxon>Sordariomycetes</taxon>
        <taxon>Sordariomycetidae</taxon>
        <taxon>Sordariales</taxon>
        <taxon>Schizotheciaceae</taxon>
        <taxon>Echria</taxon>
    </lineage>
</organism>
<keyword evidence="2" id="KW-1185">Reference proteome</keyword>
<comment type="caution">
    <text evidence="1">The sequence shown here is derived from an EMBL/GenBank/DDBJ whole genome shotgun (WGS) entry which is preliminary data.</text>
</comment>
<dbReference type="SUPFAM" id="SSF82171">
    <property type="entry name" value="DPP6 N-terminal domain-like"/>
    <property type="match status" value="1"/>
</dbReference>
<proteinExistence type="predicted"/>
<dbReference type="EMBL" id="MU839847">
    <property type="protein sequence ID" value="KAK1750402.1"/>
    <property type="molecule type" value="Genomic_DNA"/>
</dbReference>